<dbReference type="AlphaFoldDB" id="A0A917DV36"/>
<organism evidence="2 3">
    <name type="scientific">Emticicia aquatilis</name>
    <dbReference type="NCBI Taxonomy" id="1537369"/>
    <lineage>
        <taxon>Bacteria</taxon>
        <taxon>Pseudomonadati</taxon>
        <taxon>Bacteroidota</taxon>
        <taxon>Cytophagia</taxon>
        <taxon>Cytophagales</taxon>
        <taxon>Leadbetterellaceae</taxon>
        <taxon>Emticicia</taxon>
    </lineage>
</organism>
<proteinExistence type="predicted"/>
<reference evidence="2" key="1">
    <citation type="journal article" date="2014" name="Int. J. Syst. Evol. Microbiol.">
        <title>Complete genome sequence of Corynebacterium casei LMG S-19264T (=DSM 44701T), isolated from a smear-ripened cheese.</title>
        <authorList>
            <consortium name="US DOE Joint Genome Institute (JGI-PGF)"/>
            <person name="Walter F."/>
            <person name="Albersmeier A."/>
            <person name="Kalinowski J."/>
            <person name="Ruckert C."/>
        </authorList>
    </citation>
    <scope>NUCLEOTIDE SEQUENCE</scope>
    <source>
        <strain evidence="2">CGMCC 1.15958</strain>
    </source>
</reference>
<keyword evidence="3" id="KW-1185">Reference proteome</keyword>
<evidence type="ECO:0000313" key="2">
    <source>
        <dbReference type="EMBL" id="GGD73466.1"/>
    </source>
</evidence>
<dbReference type="Proteomes" id="UP000609064">
    <property type="component" value="Unassembled WGS sequence"/>
</dbReference>
<protein>
    <submittedName>
        <fullName evidence="2">Uncharacterized protein</fullName>
    </submittedName>
</protein>
<keyword evidence="1" id="KW-0472">Membrane</keyword>
<evidence type="ECO:0000256" key="1">
    <source>
        <dbReference type="SAM" id="Phobius"/>
    </source>
</evidence>
<reference evidence="2" key="2">
    <citation type="submission" date="2020-09" db="EMBL/GenBank/DDBJ databases">
        <authorList>
            <person name="Sun Q."/>
            <person name="Zhou Y."/>
        </authorList>
    </citation>
    <scope>NUCLEOTIDE SEQUENCE</scope>
    <source>
        <strain evidence="2">CGMCC 1.15958</strain>
    </source>
</reference>
<comment type="caution">
    <text evidence="2">The sequence shown here is derived from an EMBL/GenBank/DDBJ whole genome shotgun (WGS) entry which is preliminary data.</text>
</comment>
<dbReference type="EMBL" id="BMKK01000010">
    <property type="protein sequence ID" value="GGD73466.1"/>
    <property type="molecule type" value="Genomic_DNA"/>
</dbReference>
<keyword evidence="1" id="KW-0812">Transmembrane</keyword>
<keyword evidence="1" id="KW-1133">Transmembrane helix</keyword>
<accession>A0A917DV36</accession>
<gene>
    <name evidence="2" type="ORF">GCM10011514_41900</name>
</gene>
<feature type="transmembrane region" description="Helical" evidence="1">
    <location>
        <begin position="121"/>
        <end position="141"/>
    </location>
</feature>
<sequence length="427" mass="49003">MSVGEAQQLKVLKLRFIKKVIEDFGDDYLPIRKNDFESINLSALVSAILKKNKVQIPEHKLREFLVSEQTLRRIFEERDKETTFQQTTRNFLSLYIGYQNYQDFLEKADFSSKPKTETRNWRSFGIGVLLLGLFVVIGFVWKKKILSEPLKGNLSKVVFESTKAPITAKFSYDFSHLNFNRAILEYSLWGKKDTLELDKTKKTASVCFMHPTVRIVRLVADGKVLDSVKVVVPSDGWVSGYEEINYLPAEQWKKNGVAHIPKEAVPNAVREQSTYYSFIKKVANFDRNLSADEMIFETRLKNPVSEGGISCNDVSVVITGEKHKFLLNLTQKGCSHYAYVHLPNLIFEGKTHDLSKLGVNLDDFVRLKLIVNNRKLQIFIEDQLAFQTNYLDNFGSMQATYIGFKGLGSVDYIKISDNNKVLEEENF</sequence>
<dbReference type="RefSeq" id="WP_188769083.1">
    <property type="nucleotide sequence ID" value="NZ_BMKK01000010.1"/>
</dbReference>
<name>A0A917DV36_9BACT</name>
<evidence type="ECO:0000313" key="3">
    <source>
        <dbReference type="Proteomes" id="UP000609064"/>
    </source>
</evidence>